<keyword evidence="3" id="KW-0998">Cell outer membrane</keyword>
<evidence type="ECO:0000256" key="5">
    <source>
        <dbReference type="SAM" id="MobiDB-lite"/>
    </source>
</evidence>
<dbReference type="Proteomes" id="UP000055590">
    <property type="component" value="Chromosome"/>
</dbReference>
<dbReference type="PATRIC" id="fig|1391653.3.peg.533"/>
<evidence type="ECO:0000256" key="3">
    <source>
        <dbReference type="ARBA" id="ARBA00023237"/>
    </source>
</evidence>
<dbReference type="PANTHER" id="PTHR30329:SF21">
    <property type="entry name" value="LIPOPROTEIN YIAD-RELATED"/>
    <property type="match status" value="1"/>
</dbReference>
<evidence type="ECO:0000259" key="6">
    <source>
        <dbReference type="PROSITE" id="PS51123"/>
    </source>
</evidence>
<feature type="compositionally biased region" description="Polar residues" evidence="5">
    <location>
        <begin position="51"/>
        <end position="64"/>
    </location>
</feature>
<keyword evidence="8" id="KW-1185">Reference proteome</keyword>
<dbReference type="PROSITE" id="PS51123">
    <property type="entry name" value="OMPA_2"/>
    <property type="match status" value="1"/>
</dbReference>
<dbReference type="GO" id="GO:0009279">
    <property type="term" value="C:cell outer membrane"/>
    <property type="evidence" value="ECO:0007669"/>
    <property type="project" value="UniProtKB-SubCell"/>
</dbReference>
<dbReference type="PRINTS" id="PR01023">
    <property type="entry name" value="NAFLGMOTY"/>
</dbReference>
<dbReference type="Pfam" id="PF18998">
    <property type="entry name" value="Flg_new_2"/>
    <property type="match status" value="19"/>
</dbReference>
<accession>A0A0K1P9D7</accession>
<feature type="domain" description="OmpA-like" evidence="6">
    <location>
        <begin position="2731"/>
        <end position="2849"/>
    </location>
</feature>
<dbReference type="InterPro" id="IPR008964">
    <property type="entry name" value="Invasin/intimin_cell_adhesion"/>
</dbReference>
<sequence>MPNGGFEDGNLNGWSVTLHSTTTAGLSTVPPASVSDLNLLAPVAGQVSRTKAVQGTGTPGQPNSALPKGLPASGSLRYPFNGSWAAVVNEAARVDGQELINKLDRTFNVTAADVDPADGKIHVRFAVAPVLEDNGHTDKQQPYFFVAITNVTKSKVLFQSFNFAGQAGVPWKVEAAKDVANANVQVRYTDWQLVDVAPGTVGLAIGDQVRVEVIAAGCSQKRHFGEVYVDGFGSSVPGLAVAATAVQSVNRGDNITYLHRVTNGSTALAQNAVVKIVVPANTTFVSVAPPPGTSCTTPAVGSTGTVTCTMSALNSNASADIKLTVKTNASMAVPGLISHGNYDVSAVGFSPLIGPLVKTNVTGSVTYADLRTKMTASTAAAGWGSDVSYTIEVTNDGPATVTNATLKAPLPPELASASWTCVASTGGSCGAASGTGAINSTITLPAGATATYAVSARVRTGSGAGSLIYTATAAVPAGITDSDPTNDAAATVINLGTTRALTVTKDAVIGGRVVSSPGGIDCGAGCSSATATYLDGSLVSLTAIAPQGTVFTGWSGGTCTGTTNPCVFNINGGTTVQANFSYVITSGITGGNGTISCTTPVAPGATSTCSLTPNAGYGLGTLTDNGSDVLSSVSGGSYEISNVQAPHDVVATFKPAKTLTVTKDAGISGNVTSSPAGIACAAGCGSQSATFDDGSQVSLTATAPAGTVFTGWSGTACSGTTNPCTFTIGANTSVHANFAYEITSSIASGNGTISCTSLIAPGAVSTCTVTPGVGRTLTGVTGCGAGTLNGNTYTTAAVTEACTVTATFSRTQYTVTTQVPGGGGSLTPSNPTPEHGDPLTVTVNPDPGYQILTVTGCGGTLNGNTYSIASITGDCTVTATFEKIPYTVTTQVVGTGTLTPANPTVLHGDTTTLTATAGTGYTLDSVTGCGGSLSGNTFTTGAVTASCTVTATFSRTQYTVTTQVPGGGGSLTPSNPTPAHGDPLTVTVNPDPGYQIQTVTGCGGTLNGNTYSIASVTGDCTVTATFEKIPYTVTTQVVGTGTLTPANPTVLHGDTTTLTATAGTGYTLDSVTGCGGSLSGNTFTTGAVTASCTVTATFSRTQYTVTTQVPGGGGSLTPSNPTPAHGDPLTVTVNPDPGYQIQTVTGCGGTLNGNTYSIASVTGDCTVTATFEKIPYTVTTQVVGTGTLTPANPTVLHGDTTTLTATAGTGYTLDSVTGCGGSLSGNTFTTGAVTASCTVTATFSRTQYTVTTQVPGGGGSLTPSNPTPEHGDPLTVTVNPDPGYQIQTVTGCGGTLNGNTYSIASVTGDCTVTATFEKIPYTVTTQVVGTGTLTPANPTVLHDDTTTLTASAGTGYTLDSVTGCGGSLSGNTFTTGAVTASCTVTATFSRTQYTVTTQVPGGGGSLTPSNPTPAHGDSLTVTVTPDPGYQIQTVTGCGGTLNGNTYSIASVTGDCTVTATFEKIPYTVTTQVVGTGTLTPANPTVLHGDTTTLTATAGTGYTLDSVTGCGGSLNGDTFTTGAITASCTVTATFSRTQYTVTTQVPGGGGSLTPSNPTPAHGDSLTVTVNPDPGYQIQTVTGCGGTLNGNTYSIASVTGDCTVTATFEKIPYTVTTQVVGTGTLTPANPTVLHGDTTTLTATAGTGYTLDSVTGCGGSLNGDTFTTGAITASCTVTATFSRTQYTVTTQVPGGGGSLTPSNPTPEHGDPLTVTVNPDPGYQIQTVTGCGGTLNGNTYSIASVTGDCTVTATFERIEYLVTTVVVGGGALTPENPSVLHGDSLTLTATAQTGYTLESVTGCGGVLTAGTFETGAITANCTVTATFTHNRYTVDIVVNGGGSATPEDPVIEHGDAASITLTADPGYRLHTVTGCGGTLSGNTYTTDAVTADCTIEATFLRFPHALLVSAREPVVNACAESILDLQLVDAFGAPVVPFPGEAVNVSLAASAGSGDPRFVGSGLEDALGEGTAEITGRMPSTGTSTVTVSLDAAEVLAVSWTSPELPGSPPSYPPTLVSFRVGPVDPAMSSVTVDGTQVFAGSGVVTVTVTPRDSCGLEIGPGHQVDLTSTDGSLTEVVDNGDGTYTSRFTSDAGMCPEDPATIDVTVDGIVLDEPLEISVLCADLDPGSPVTVLPQPGQIQACARQGEFARVAVVLLDTEGAPLPPGQPLALVEDPPFIVGGGIETSTDEETGATVYTVLVGSNRCSSAGSREVELRVADIPLSTRPLLDFACPPIPEEGVGFVATPAVVPADGETASEIRIAVMDACGNPGFGRALVLRSEGHTPVVLSAASATTADAYGTPEDGTAVLHVRSSVAGQTGIGAQIDGTWHASSADLVTFVGPEDPGYYLGGHGFGCSSTGRTGAGPESVLIWLLGPVLFLAMRRRKVGVLASLLLLLVAAPASAQSKGGFDLQQLRPATDPSRGGFVSLGAGVQEHGEFRLHALIDYANNPLVLYDSQDQRVAGAVTSLGTLHLLGSIGLWDIVEVGVDLPVVVYQAGDDMPGVAPNIVQGAGFGDIRVLPQLQFLKLHSDGLGVTFAGAAAAEFFLPTGNADGLRGGDFRVGPRLAFDATFDQGHRIGTNVGYVYRSPRDFGGLQVADTIGWSLYGETPVAERVRLTGELFGRFKGAAKQPRLDAPMEVLLGAKARVLGVDLLGATGTGFGRTYGTADWRALLAVALPFGERTKPVELPAPQAEVVPEPPAEPEPEPAPEPEPVILVAEPEPEPEPKSVQIDRERNRLEIAGSIQFVTGSATIAPESYALLDELASVLQKHSEIQQLIIEGHTDDRGGRALNLKLSRSRADSLRKYLITKGVESDRLQAEGYGPDRPIASNATAEGRAQNRRVEFRIAESVFADEG</sequence>
<evidence type="ECO:0000313" key="8">
    <source>
        <dbReference type="Proteomes" id="UP000055590"/>
    </source>
</evidence>
<dbReference type="Gene3D" id="2.60.40.10">
    <property type="entry name" value="Immunoglobulins"/>
    <property type="match status" value="2"/>
</dbReference>
<dbReference type="InterPro" id="IPR013783">
    <property type="entry name" value="Ig-like_fold"/>
</dbReference>
<dbReference type="KEGG" id="vin:AKJ08_0514"/>
<dbReference type="EMBL" id="CP012332">
    <property type="protein sequence ID" value="AKU90127.1"/>
    <property type="molecule type" value="Genomic_DNA"/>
</dbReference>
<dbReference type="InterPro" id="IPR044060">
    <property type="entry name" value="Bacterial_rp_domain"/>
</dbReference>
<dbReference type="InterPro" id="IPR015217">
    <property type="entry name" value="Invasin_dom_3"/>
</dbReference>
<dbReference type="Pfam" id="PF09134">
    <property type="entry name" value="Invasin_D3"/>
    <property type="match status" value="1"/>
</dbReference>
<dbReference type="Gene3D" id="3.30.1330.60">
    <property type="entry name" value="OmpA-like domain"/>
    <property type="match status" value="1"/>
</dbReference>
<reference evidence="7 8" key="1">
    <citation type="submission" date="2015-08" db="EMBL/GenBank/DDBJ databases">
        <authorList>
            <person name="Babu N.S."/>
            <person name="Beckwith C.J."/>
            <person name="Beseler K.G."/>
            <person name="Brison A."/>
            <person name="Carone J.V."/>
            <person name="Caskin T.P."/>
            <person name="Diamond M."/>
            <person name="Durham M.E."/>
            <person name="Foxe J.M."/>
            <person name="Go M."/>
            <person name="Henderson B.A."/>
            <person name="Jones I.B."/>
            <person name="McGettigan J.A."/>
            <person name="Micheletti S.J."/>
            <person name="Nasrallah M.E."/>
            <person name="Ortiz D."/>
            <person name="Piller C.R."/>
            <person name="Privatt S.R."/>
            <person name="Schneider S.L."/>
            <person name="Sharp S."/>
            <person name="Smith T.C."/>
            <person name="Stanton J.D."/>
            <person name="Ullery H.E."/>
            <person name="Wilson R.J."/>
            <person name="Serrano M.G."/>
            <person name="Buck G."/>
            <person name="Lee V."/>
            <person name="Wang Y."/>
            <person name="Carvalho R."/>
            <person name="Voegtly L."/>
            <person name="Shi R."/>
            <person name="Duckworth R."/>
            <person name="Johnson A."/>
            <person name="Loviza R."/>
            <person name="Walstead R."/>
            <person name="Shah Z."/>
            <person name="Kiflezghi M."/>
            <person name="Wade K."/>
            <person name="Ball S.L."/>
            <person name="Bradley K.W."/>
            <person name="Asai D.J."/>
            <person name="Bowman C.A."/>
            <person name="Russell D.A."/>
            <person name="Pope W.H."/>
            <person name="Jacobs-Sera D."/>
            <person name="Hendrix R.W."/>
            <person name="Hatfull G.F."/>
        </authorList>
    </citation>
    <scope>NUCLEOTIDE SEQUENCE [LARGE SCALE GENOMIC DNA]</scope>
    <source>
        <strain evidence="7 8">DSM 27710</strain>
    </source>
</reference>
<dbReference type="PANTHER" id="PTHR30329">
    <property type="entry name" value="STATOR ELEMENT OF FLAGELLAR MOTOR COMPLEX"/>
    <property type="match status" value="1"/>
</dbReference>
<dbReference type="RefSeq" id="WP_050724620.1">
    <property type="nucleotide sequence ID" value="NZ_CP012332.1"/>
</dbReference>
<proteinExistence type="predicted"/>
<dbReference type="SUPFAM" id="SSF49373">
    <property type="entry name" value="Invasin/intimin cell-adhesion fragments"/>
    <property type="match status" value="2"/>
</dbReference>
<dbReference type="InterPro" id="IPR047589">
    <property type="entry name" value="DUF11_rpt"/>
</dbReference>
<protein>
    <submittedName>
        <fullName evidence="7">Outer membrane protein</fullName>
    </submittedName>
</protein>
<dbReference type="STRING" id="1391653.AKJ08_0514"/>
<feature type="region of interest" description="Disordered" evidence="5">
    <location>
        <begin position="51"/>
        <end position="70"/>
    </location>
</feature>
<evidence type="ECO:0000256" key="4">
    <source>
        <dbReference type="PROSITE-ProRule" id="PRU00473"/>
    </source>
</evidence>
<dbReference type="CDD" id="cd07185">
    <property type="entry name" value="OmpA_C-like"/>
    <property type="match status" value="1"/>
</dbReference>
<dbReference type="Pfam" id="PF01345">
    <property type="entry name" value="DUF11"/>
    <property type="match status" value="2"/>
</dbReference>
<dbReference type="Pfam" id="PF00691">
    <property type="entry name" value="OmpA"/>
    <property type="match status" value="1"/>
</dbReference>
<dbReference type="InterPro" id="IPR036737">
    <property type="entry name" value="OmpA-like_sf"/>
</dbReference>
<comment type="subcellular location">
    <subcellularLocation>
        <location evidence="1">Cell outer membrane</location>
    </subcellularLocation>
</comment>
<dbReference type="NCBIfam" id="TIGR01451">
    <property type="entry name" value="B_ant_repeat"/>
    <property type="match status" value="2"/>
</dbReference>
<evidence type="ECO:0000313" key="7">
    <source>
        <dbReference type="EMBL" id="AKU90127.1"/>
    </source>
</evidence>
<gene>
    <name evidence="7" type="ORF">AKJ08_0514</name>
</gene>
<dbReference type="InterPro" id="IPR050330">
    <property type="entry name" value="Bact_OuterMem_StrucFunc"/>
</dbReference>
<dbReference type="InterPro" id="IPR006665">
    <property type="entry name" value="OmpA-like"/>
</dbReference>
<dbReference type="InterPro" id="IPR006664">
    <property type="entry name" value="OMP_bac"/>
</dbReference>
<evidence type="ECO:0000256" key="2">
    <source>
        <dbReference type="ARBA" id="ARBA00023136"/>
    </source>
</evidence>
<dbReference type="PRINTS" id="PR01021">
    <property type="entry name" value="OMPADOMAIN"/>
</dbReference>
<keyword evidence="2 4" id="KW-0472">Membrane</keyword>
<name>A0A0K1P9D7_9BACT</name>
<dbReference type="SUPFAM" id="SSF103088">
    <property type="entry name" value="OmpA-like"/>
    <property type="match status" value="1"/>
</dbReference>
<evidence type="ECO:0000256" key="1">
    <source>
        <dbReference type="ARBA" id="ARBA00004442"/>
    </source>
</evidence>
<organism evidence="7 8">
    <name type="scientific">Vulgatibacter incomptus</name>
    <dbReference type="NCBI Taxonomy" id="1391653"/>
    <lineage>
        <taxon>Bacteria</taxon>
        <taxon>Pseudomonadati</taxon>
        <taxon>Myxococcota</taxon>
        <taxon>Myxococcia</taxon>
        <taxon>Myxococcales</taxon>
        <taxon>Cystobacterineae</taxon>
        <taxon>Vulgatibacteraceae</taxon>
        <taxon>Vulgatibacter</taxon>
    </lineage>
</organism>
<dbReference type="InterPro" id="IPR001434">
    <property type="entry name" value="OmcB-like_DUF11"/>
</dbReference>